<organism evidence="2">
    <name type="scientific">marine metagenome</name>
    <dbReference type="NCBI Taxonomy" id="408172"/>
    <lineage>
        <taxon>unclassified sequences</taxon>
        <taxon>metagenomes</taxon>
        <taxon>ecological metagenomes</taxon>
    </lineage>
</organism>
<dbReference type="Gene3D" id="2.60.40.1190">
    <property type="match status" value="1"/>
</dbReference>
<dbReference type="EMBL" id="UINC01000419">
    <property type="protein sequence ID" value="SUZ54950.1"/>
    <property type="molecule type" value="Genomic_DNA"/>
</dbReference>
<dbReference type="GO" id="GO:0030246">
    <property type="term" value="F:carbohydrate binding"/>
    <property type="evidence" value="ECO:0007669"/>
    <property type="project" value="InterPro"/>
</dbReference>
<accession>A0A381NK88</accession>
<evidence type="ECO:0000259" key="1">
    <source>
        <dbReference type="Pfam" id="PF06452"/>
    </source>
</evidence>
<dbReference type="GO" id="GO:0016052">
    <property type="term" value="P:carbohydrate catabolic process"/>
    <property type="evidence" value="ECO:0007669"/>
    <property type="project" value="InterPro"/>
</dbReference>
<dbReference type="PANTHER" id="PTHR35532">
    <property type="entry name" value="SIMILAR TO POLYHYDROXYALKANOATE DEPOLYMERASE"/>
    <property type="match status" value="1"/>
</dbReference>
<name>A0A381NK88_9ZZZZ</name>
<dbReference type="PANTHER" id="PTHR35532:SF5">
    <property type="entry name" value="CARBOHYDRATE-BINDING DOMAIN-CONTAINING PROTEIN"/>
    <property type="match status" value="1"/>
</dbReference>
<proteinExistence type="predicted"/>
<feature type="domain" description="Carbohydrate-binding" evidence="1">
    <location>
        <begin position="59"/>
        <end position="241"/>
    </location>
</feature>
<gene>
    <name evidence="2" type="ORF">METZ01_LOCUS7804</name>
</gene>
<dbReference type="Pfam" id="PF06452">
    <property type="entry name" value="CBM9_1"/>
    <property type="match status" value="1"/>
</dbReference>
<dbReference type="GO" id="GO:0004553">
    <property type="term" value="F:hydrolase activity, hydrolyzing O-glycosyl compounds"/>
    <property type="evidence" value="ECO:0007669"/>
    <property type="project" value="InterPro"/>
</dbReference>
<dbReference type="InterPro" id="IPR010502">
    <property type="entry name" value="Carb-bd_dom_fam9"/>
</dbReference>
<dbReference type="AlphaFoldDB" id="A0A381NK88"/>
<protein>
    <recommendedName>
        <fullName evidence="1">Carbohydrate-binding domain-containing protein</fullName>
    </recommendedName>
</protein>
<evidence type="ECO:0000313" key="2">
    <source>
        <dbReference type="EMBL" id="SUZ54950.1"/>
    </source>
</evidence>
<dbReference type="CDD" id="cd09620">
    <property type="entry name" value="CBM9_like_3"/>
    <property type="match status" value="1"/>
</dbReference>
<dbReference type="SUPFAM" id="SSF49344">
    <property type="entry name" value="CBD9-like"/>
    <property type="match status" value="1"/>
</dbReference>
<sequence length="252" mass="28779">MLKITRGVYVLCFVCFMSDNHMQSQGVEYVVVRTDASPQEVVDNESPWWEARRIKWGPASYETEFRALWSDQGLYVRFESTDPNPWFTMTEDDDPIWNEEVVEIFIDLDRSGTNYAEIEINPANVVTDLSIMWEGDDREGDLSWNLEGLESHVRLNRYRDGSTAGWTAVAFLPWPGFASLPSATAMTLPPAAGTHWRFNVFRIKRPWGESDPSRDVVFAAWSPVTGESFHEPTVFRELVFEGASEVPSQVPD</sequence>
<reference evidence="2" key="1">
    <citation type="submission" date="2018-05" db="EMBL/GenBank/DDBJ databases">
        <authorList>
            <person name="Lanie J.A."/>
            <person name="Ng W.-L."/>
            <person name="Kazmierczak K.M."/>
            <person name="Andrzejewski T.M."/>
            <person name="Davidsen T.M."/>
            <person name="Wayne K.J."/>
            <person name="Tettelin H."/>
            <person name="Glass J.I."/>
            <person name="Rusch D."/>
            <person name="Podicherti R."/>
            <person name="Tsui H.-C.T."/>
            <person name="Winkler M.E."/>
        </authorList>
    </citation>
    <scope>NUCLEOTIDE SEQUENCE</scope>
</reference>